<dbReference type="EMBL" id="SLXQ01000001">
    <property type="protein sequence ID" value="TCP56324.1"/>
    <property type="molecule type" value="Genomic_DNA"/>
</dbReference>
<dbReference type="Gene3D" id="2.60.40.10">
    <property type="entry name" value="Immunoglobulins"/>
    <property type="match status" value="1"/>
</dbReference>
<evidence type="ECO:0000313" key="4">
    <source>
        <dbReference type="EMBL" id="TCP56324.1"/>
    </source>
</evidence>
<feature type="transmembrane region" description="Helical" evidence="2">
    <location>
        <begin position="473"/>
        <end position="494"/>
    </location>
</feature>
<keyword evidence="2" id="KW-1133">Transmembrane helix</keyword>
<feature type="region of interest" description="Disordered" evidence="1">
    <location>
        <begin position="263"/>
        <end position="287"/>
    </location>
</feature>
<comment type="caution">
    <text evidence="4">The sequence shown here is derived from an EMBL/GenBank/DDBJ whole genome shotgun (WGS) entry which is preliminary data.</text>
</comment>
<name>A0A4R2R3A6_9PSEU</name>
<dbReference type="Pfam" id="PF17802">
    <property type="entry name" value="SpaA"/>
    <property type="match status" value="1"/>
</dbReference>
<evidence type="ECO:0000313" key="5">
    <source>
        <dbReference type="Proteomes" id="UP000294911"/>
    </source>
</evidence>
<keyword evidence="2" id="KW-0472">Membrane</keyword>
<dbReference type="InterPro" id="IPR013783">
    <property type="entry name" value="Ig-like_fold"/>
</dbReference>
<protein>
    <recommendedName>
        <fullName evidence="3">SpaA-like prealbumin fold domain-containing protein</fullName>
    </recommendedName>
</protein>
<accession>A0A4R2R3A6</accession>
<evidence type="ECO:0000256" key="2">
    <source>
        <dbReference type="SAM" id="Phobius"/>
    </source>
</evidence>
<feature type="domain" description="SpaA-like prealbumin fold" evidence="3">
    <location>
        <begin position="335"/>
        <end position="415"/>
    </location>
</feature>
<evidence type="ECO:0000256" key="1">
    <source>
        <dbReference type="SAM" id="MobiDB-lite"/>
    </source>
</evidence>
<feature type="region of interest" description="Disordered" evidence="1">
    <location>
        <begin position="359"/>
        <end position="378"/>
    </location>
</feature>
<reference evidence="4 5" key="1">
    <citation type="submission" date="2019-03" db="EMBL/GenBank/DDBJ databases">
        <title>Genomic Encyclopedia of Type Strains, Phase IV (KMG-IV): sequencing the most valuable type-strain genomes for metagenomic binning, comparative biology and taxonomic classification.</title>
        <authorList>
            <person name="Goeker M."/>
        </authorList>
    </citation>
    <scope>NUCLEOTIDE SEQUENCE [LARGE SCALE GENOMIC DNA]</scope>
    <source>
        <strain evidence="4 5">DSM 45765</strain>
    </source>
</reference>
<sequence>MGLRFSGHGDGHGTRRRQRRGTRSAAANRVSRPPRGRLLAGLLGAAMLAGLTTVVTAPAAHADVQEALGHEIRPGQPFEGDPGNRDWVGSYTVDGKQVFCVQFAYKAPDSNEQYEPGDELLNKWGEPLDPEQASYISYLLLRYGDTQQPDEAAAVAHLLHSWTSGPRSEADLDPSNDFRSIGYDIDLHHDRLPASAQQAIERLRTEAENNHGPWTAEVTAPEEPQLVDEPDDWSVSVRNAKETGMSEVPVTLELTDATLVDGSTTGSVVTSEDGAATTEVIPTGPEPKVVATLDSPADVPRVQEPVAVDTQRIVSTGGEKQLSAEASTEARTKPGKVAVSKVDTDTGDPIAAATLQLTGEDKTEPALGQDGEPLTGPDDKPVVLSTDEQGKAEVQDIQTPQQICVVEVNAPKGYEDAFDPKAPPSACGEVKPGETLTLEVANAPNKPVVPEVIPAGDNPQAVAKSDTLSNPSAGALVGLAALLLLAGSLGGLLWRKRSTSRR</sequence>
<feature type="region of interest" description="Disordered" evidence="1">
    <location>
        <begin position="1"/>
        <end position="32"/>
    </location>
</feature>
<proteinExistence type="predicted"/>
<evidence type="ECO:0000259" key="3">
    <source>
        <dbReference type="Pfam" id="PF17802"/>
    </source>
</evidence>
<keyword evidence="5" id="KW-1185">Reference proteome</keyword>
<dbReference type="GO" id="GO:0005975">
    <property type="term" value="P:carbohydrate metabolic process"/>
    <property type="evidence" value="ECO:0007669"/>
    <property type="project" value="UniProtKB-ARBA"/>
</dbReference>
<dbReference type="AlphaFoldDB" id="A0A4R2R3A6"/>
<dbReference type="Proteomes" id="UP000294911">
    <property type="component" value="Unassembled WGS sequence"/>
</dbReference>
<feature type="region of interest" description="Disordered" evidence="1">
    <location>
        <begin position="317"/>
        <end position="343"/>
    </location>
</feature>
<dbReference type="InterPro" id="IPR041033">
    <property type="entry name" value="SpaA_PFL_dom_1"/>
</dbReference>
<keyword evidence="2" id="KW-0812">Transmembrane</keyword>
<dbReference type="RefSeq" id="WP_243658685.1">
    <property type="nucleotide sequence ID" value="NZ_SLXQ01000001.1"/>
</dbReference>
<organism evidence="4 5">
    <name type="scientific">Tamaricihabitans halophyticus</name>
    <dbReference type="NCBI Taxonomy" id="1262583"/>
    <lineage>
        <taxon>Bacteria</taxon>
        <taxon>Bacillati</taxon>
        <taxon>Actinomycetota</taxon>
        <taxon>Actinomycetes</taxon>
        <taxon>Pseudonocardiales</taxon>
        <taxon>Pseudonocardiaceae</taxon>
        <taxon>Tamaricihabitans</taxon>
    </lineage>
</organism>
<gene>
    <name evidence="4" type="ORF">EV191_101265</name>
</gene>